<dbReference type="Pfam" id="PF02508">
    <property type="entry name" value="Rnf-Nqr"/>
    <property type="match status" value="1"/>
</dbReference>
<dbReference type="InterPro" id="IPR010968">
    <property type="entry name" value="RnfE"/>
</dbReference>
<keyword evidence="8" id="KW-1003">Cell membrane</keyword>
<organism evidence="9 10">
    <name type="scientific">Candidatus Sherwoodlollariibacterium unditelluris</name>
    <dbReference type="NCBI Taxonomy" id="1974757"/>
    <lineage>
        <taxon>Bacteria</taxon>
        <taxon>Pseudomonadati</taxon>
        <taxon>Candidatus Omnitrophota</taxon>
        <taxon>Candidatus Sherwoodlollariibacterium</taxon>
    </lineage>
</organism>
<comment type="subunit">
    <text evidence="8">The complex is composed of six subunits: RnfA, RnfB, RnfC, RnfD, RnfE and RnfG.</text>
</comment>
<dbReference type="AlphaFoldDB" id="A0A2G9YJY2"/>
<feature type="transmembrane region" description="Helical" evidence="8">
    <location>
        <begin position="127"/>
        <end position="148"/>
    </location>
</feature>
<keyword evidence="2 8" id="KW-0813">Transport</keyword>
<evidence type="ECO:0000256" key="8">
    <source>
        <dbReference type="HAMAP-Rule" id="MF_00478"/>
    </source>
</evidence>
<comment type="caution">
    <text evidence="9">The sequence shown here is derived from an EMBL/GenBank/DDBJ whole genome shotgun (WGS) entry which is preliminary data.</text>
</comment>
<feature type="transmembrane region" description="Helical" evidence="8">
    <location>
        <begin position="12"/>
        <end position="33"/>
    </location>
</feature>
<comment type="subcellular location">
    <subcellularLocation>
        <location evidence="8">Cell membrane</location>
        <topology evidence="8">Multi-pass membrane protein</topology>
    </subcellularLocation>
    <subcellularLocation>
        <location evidence="1">Endomembrane system</location>
        <topology evidence="1">Multi-pass membrane protein</topology>
    </subcellularLocation>
</comment>
<proteinExistence type="inferred from homology"/>
<dbReference type="GO" id="GO:0012505">
    <property type="term" value="C:endomembrane system"/>
    <property type="evidence" value="ECO:0007669"/>
    <property type="project" value="UniProtKB-SubCell"/>
</dbReference>
<protein>
    <recommendedName>
        <fullName evidence="8">Ion-translocating oxidoreductase complex subunit E</fullName>
        <ecNumber evidence="8">7.-.-.-</ecNumber>
    </recommendedName>
    <alternativeName>
        <fullName evidence="8">Rnf electron transport complex subunit E</fullName>
    </alternativeName>
</protein>
<evidence type="ECO:0000256" key="1">
    <source>
        <dbReference type="ARBA" id="ARBA00004127"/>
    </source>
</evidence>
<sequence>MKKYFYEFSKGIIRENPTFVLVLGLCPTLAVSISVINGIGMGIAATFVLLGSNIIISLIKTVIPDRIRIPCFIVVIATFVTIVEMTMKAYSPALNRALGIYVPLIVVNCIVLGRVEAYAQKATVVNSFFDGLGMGLGFTLALILISGIREFLGAGKILGHTLFKGFEPAFVLGMPSGALLAIGLLLGFFNLIKMRKTCK</sequence>
<dbReference type="Proteomes" id="UP000231292">
    <property type="component" value="Unassembled WGS sequence"/>
</dbReference>
<accession>A0A2G9YJY2</accession>
<keyword evidence="4 8" id="KW-1278">Translocase</keyword>
<feature type="transmembrane region" description="Helical" evidence="8">
    <location>
        <begin position="71"/>
        <end position="91"/>
    </location>
</feature>
<evidence type="ECO:0000313" key="10">
    <source>
        <dbReference type="Proteomes" id="UP000231292"/>
    </source>
</evidence>
<dbReference type="HAMAP" id="MF_00478">
    <property type="entry name" value="RsxE_RnfE"/>
    <property type="match status" value="1"/>
</dbReference>
<reference evidence="9 10" key="1">
    <citation type="submission" date="2017-09" db="EMBL/GenBank/DDBJ databases">
        <title>Depth-based differentiation of microbial function through sediment-hosted aquifers and enrichment of novel symbionts in the deep terrestrial subsurface.</title>
        <authorList>
            <person name="Probst A.J."/>
            <person name="Ladd B."/>
            <person name="Jarett J.K."/>
            <person name="Geller-Mcgrath D.E."/>
            <person name="Sieber C.M."/>
            <person name="Emerson J.B."/>
            <person name="Anantharaman K."/>
            <person name="Thomas B.C."/>
            <person name="Malmstrom R."/>
            <person name="Stieglmeier M."/>
            <person name="Klingl A."/>
            <person name="Woyke T."/>
            <person name="Ryan C.M."/>
            <person name="Banfield J.F."/>
        </authorList>
    </citation>
    <scope>NUCLEOTIDE SEQUENCE [LARGE SCALE GENOMIC DNA]</scope>
    <source>
        <strain evidence="9">CG23_combo_of_CG06-09_8_20_14_all_41_10</strain>
    </source>
</reference>
<evidence type="ECO:0000256" key="7">
    <source>
        <dbReference type="ARBA" id="ARBA00023136"/>
    </source>
</evidence>
<evidence type="ECO:0000256" key="2">
    <source>
        <dbReference type="ARBA" id="ARBA00022448"/>
    </source>
</evidence>
<dbReference type="EMBL" id="PCRK01000126">
    <property type="protein sequence ID" value="PIP19033.1"/>
    <property type="molecule type" value="Genomic_DNA"/>
</dbReference>
<dbReference type="InterPro" id="IPR003667">
    <property type="entry name" value="NqrDE/RnfAE"/>
</dbReference>
<dbReference type="PANTHER" id="PTHR30586">
    <property type="entry name" value="ELECTRON TRANSPORT COMPLEX PROTEIN RNFE"/>
    <property type="match status" value="1"/>
</dbReference>
<keyword evidence="3 8" id="KW-0812">Transmembrane</keyword>
<keyword evidence="7 8" id="KW-0472">Membrane</keyword>
<evidence type="ECO:0000256" key="3">
    <source>
        <dbReference type="ARBA" id="ARBA00022692"/>
    </source>
</evidence>
<feature type="transmembrane region" description="Helical" evidence="8">
    <location>
        <begin position="39"/>
        <end position="59"/>
    </location>
</feature>
<keyword evidence="6 8" id="KW-1133">Transmembrane helix</keyword>
<comment type="similarity">
    <text evidence="8">Belongs to the NqrDE/RnfAE family.</text>
</comment>
<dbReference type="PIRSF" id="PIRSF006102">
    <property type="entry name" value="NQR_DE"/>
    <property type="match status" value="1"/>
</dbReference>
<dbReference type="GO" id="GO:0022900">
    <property type="term" value="P:electron transport chain"/>
    <property type="evidence" value="ECO:0007669"/>
    <property type="project" value="UniProtKB-UniRule"/>
</dbReference>
<evidence type="ECO:0000256" key="5">
    <source>
        <dbReference type="ARBA" id="ARBA00022982"/>
    </source>
</evidence>
<dbReference type="NCBIfam" id="TIGR01948">
    <property type="entry name" value="rnfE"/>
    <property type="match status" value="1"/>
</dbReference>
<dbReference type="PANTHER" id="PTHR30586:SF0">
    <property type="entry name" value="ION-TRANSLOCATING OXIDOREDUCTASE COMPLEX SUBUNIT E"/>
    <property type="match status" value="1"/>
</dbReference>
<evidence type="ECO:0000256" key="4">
    <source>
        <dbReference type="ARBA" id="ARBA00022967"/>
    </source>
</evidence>
<dbReference type="EC" id="7.-.-.-" evidence="8"/>
<evidence type="ECO:0000256" key="6">
    <source>
        <dbReference type="ARBA" id="ARBA00022989"/>
    </source>
</evidence>
<dbReference type="GO" id="GO:0005886">
    <property type="term" value="C:plasma membrane"/>
    <property type="evidence" value="ECO:0007669"/>
    <property type="project" value="UniProtKB-SubCell"/>
</dbReference>
<evidence type="ECO:0000313" key="9">
    <source>
        <dbReference type="EMBL" id="PIP19033.1"/>
    </source>
</evidence>
<comment type="function">
    <text evidence="8">Part of a membrane-bound complex that couples electron transfer with translocation of ions across the membrane.</text>
</comment>
<keyword evidence="5 8" id="KW-0249">Electron transport</keyword>
<name>A0A2G9YJY2_9BACT</name>
<feature type="transmembrane region" description="Helical" evidence="8">
    <location>
        <begin position="168"/>
        <end position="192"/>
    </location>
</feature>
<dbReference type="NCBIfam" id="NF009070">
    <property type="entry name" value="PRK12405.1"/>
    <property type="match status" value="1"/>
</dbReference>
<gene>
    <name evidence="8" type="primary">rnfE</name>
    <name evidence="9" type="ORF">COX41_05095</name>
</gene>
<feature type="transmembrane region" description="Helical" evidence="8">
    <location>
        <begin position="97"/>
        <end position="115"/>
    </location>
</feature>